<dbReference type="Pfam" id="PF22596">
    <property type="entry name" value="Scabin-like"/>
    <property type="match status" value="1"/>
</dbReference>
<dbReference type="eggNOG" id="COG2369">
    <property type="taxonomic scope" value="Bacteria"/>
</dbReference>
<dbReference type="SUPFAM" id="SSF56399">
    <property type="entry name" value="ADP-ribosylation"/>
    <property type="match status" value="1"/>
</dbReference>
<dbReference type="Proteomes" id="UP000006072">
    <property type="component" value="Unassembled WGS sequence"/>
</dbReference>
<feature type="non-terminal residue" evidence="3">
    <location>
        <position position="545"/>
    </location>
</feature>
<reference evidence="3 4" key="1">
    <citation type="journal article" date="2012" name="J. Bacteriol.">
        <title>Complete Genome Sequence of Mycobacterium vaccae Type Strain ATCC 25954.</title>
        <authorList>
            <person name="Ho Y.S."/>
            <person name="Adroub S.A."/>
            <person name="Abadi M."/>
            <person name="Al Alwan B."/>
            <person name="Alkhateeb R."/>
            <person name="Gao G."/>
            <person name="Ragab A."/>
            <person name="Ali S."/>
            <person name="van Soolingen D."/>
            <person name="Bitter W."/>
            <person name="Pain A."/>
            <person name="Abdallah A.M."/>
        </authorList>
    </citation>
    <scope>NUCLEOTIDE SEQUENCE [LARGE SCALE GENOMIC DNA]</scope>
    <source>
        <strain evidence="3 4">ATCC 25954</strain>
    </source>
</reference>
<dbReference type="InterPro" id="IPR054695">
    <property type="entry name" value="Pierisin-like_dom"/>
</dbReference>
<feature type="compositionally biased region" description="Acidic residues" evidence="1">
    <location>
        <begin position="485"/>
        <end position="498"/>
    </location>
</feature>
<gene>
    <name evidence="3" type="ORF">MVAC_28543</name>
</gene>
<comment type="caution">
    <text evidence="3">The sequence shown here is derived from an EMBL/GenBank/DDBJ whole genome shotgun (WGS) entry which is preliminary data.</text>
</comment>
<accession>K0UC97</accession>
<evidence type="ECO:0000313" key="4">
    <source>
        <dbReference type="Proteomes" id="UP000006072"/>
    </source>
</evidence>
<dbReference type="eggNOG" id="COG1396">
    <property type="taxonomic scope" value="Bacteria"/>
</dbReference>
<evidence type="ECO:0000256" key="1">
    <source>
        <dbReference type="SAM" id="MobiDB-lite"/>
    </source>
</evidence>
<evidence type="ECO:0000313" key="3">
    <source>
        <dbReference type="EMBL" id="EJZ04521.1"/>
    </source>
</evidence>
<dbReference type="AlphaFoldDB" id="K0UC97"/>
<dbReference type="HOGENOM" id="CLU_501130_0_0_11"/>
<name>K0UC97_MYCVA</name>
<dbReference type="Gene3D" id="3.90.210.10">
    <property type="entry name" value="Heat-Labile Enterotoxin, subunit A"/>
    <property type="match status" value="1"/>
</dbReference>
<keyword evidence="4" id="KW-1185">Reference proteome</keyword>
<protein>
    <submittedName>
        <fullName evidence="3">SPP1 family phage head morphogenesis protein</fullName>
    </submittedName>
</protein>
<feature type="region of interest" description="Disordered" evidence="1">
    <location>
        <begin position="254"/>
        <end position="277"/>
    </location>
</feature>
<proteinExistence type="predicted"/>
<organism evidence="3 4">
    <name type="scientific">Mycolicibacterium vaccae ATCC 25954</name>
    <dbReference type="NCBI Taxonomy" id="1194972"/>
    <lineage>
        <taxon>Bacteria</taxon>
        <taxon>Bacillati</taxon>
        <taxon>Actinomycetota</taxon>
        <taxon>Actinomycetes</taxon>
        <taxon>Mycobacteriales</taxon>
        <taxon>Mycobacteriaceae</taxon>
        <taxon>Mycolicibacterium</taxon>
    </lineage>
</organism>
<sequence>MRRVGTHGGRLVEDPDGQLWLMKTAKEGDEFLSHLQVAVASLQAAVGLPIPPTRLLDGGRFTIRAWVDATLLDIDISALSGPDLVTLQKHQVFDWLISNHDAHPGQFLRTRDGGIVGIDKDQAFRYFGRDILSWRFHPNGFYGEAEPVYNTMWRGFSQGRGDILLSDPRTGEVGEFITRLREFDDERLRDLLRPYAVGAAKAGKLLSTSGDEPGLTDQRHVENDVESFLSAVIERKSRLVEDFGSLYQRALDARPDPQPAVASGAPRLSPQPSTRPVEDVRANVIEVPTVMVEGTFDTAEPVFSADRPSAQLDSTVALSDITLPQPFLRLHFRTDNHLLFRADTRGPSEIFESGFAPQQPSMRDFEAFILGRSGAFVSTTRNPGLHFRVPFNTRPDVFEYIIDAPGGIEANPTLEDHPYTYQDEVSFPGGIRRENIIGVERVWDTLTGHPGRTVRGTHEYEEFIANPRYDPSAPNTRIARRASADDSDDNADDSDEDSSGALTPRAGSPVAPAPSHPALGGEASSADDSDEDSSGALTPRAGSPV</sequence>
<feature type="domain" description="Pierisin-like" evidence="2">
    <location>
        <begin position="339"/>
        <end position="450"/>
    </location>
</feature>
<evidence type="ECO:0000259" key="2">
    <source>
        <dbReference type="Pfam" id="PF22596"/>
    </source>
</evidence>
<dbReference type="EMBL" id="ALQA01000113">
    <property type="protein sequence ID" value="EJZ04521.1"/>
    <property type="molecule type" value="Genomic_DNA"/>
</dbReference>
<feature type="region of interest" description="Disordered" evidence="1">
    <location>
        <begin position="466"/>
        <end position="545"/>
    </location>
</feature>